<reference key="1">
    <citation type="submission" date="2007-01" db="EMBL/GenBank/DDBJ databases">
        <title>The Genome Sequence of Puccinia graminis f. sp. tritici Strain CRL 75-36-700-3.</title>
        <authorList>
            <consortium name="The Broad Institute Genome Sequencing Platform"/>
            <person name="Birren B."/>
            <person name="Lander E."/>
            <person name="Galagan J."/>
            <person name="Nusbaum C."/>
            <person name="Devon K."/>
            <person name="Cuomo C."/>
            <person name="Jaffe D."/>
            <person name="Butler J."/>
            <person name="Alvarez P."/>
            <person name="Gnerre S."/>
            <person name="Grabherr M."/>
            <person name="Mauceli E."/>
            <person name="Brockman W."/>
            <person name="Young S."/>
            <person name="LaButti K."/>
            <person name="Sykes S."/>
            <person name="DeCaprio D."/>
            <person name="Crawford M."/>
            <person name="Koehrsen M."/>
            <person name="Engels R."/>
            <person name="Montgomery P."/>
            <person name="Pearson M."/>
            <person name="Howarth C."/>
            <person name="Larson L."/>
            <person name="White J."/>
            <person name="Zeng Q."/>
            <person name="Kodira C."/>
            <person name="Yandava C."/>
            <person name="Alvarado L."/>
            <person name="O'Leary S."/>
            <person name="Szabo L."/>
            <person name="Dean R."/>
            <person name="Schein J."/>
        </authorList>
    </citation>
    <scope>NUCLEOTIDE SEQUENCE</scope>
    <source>
        <strain>CRL 75-36-700-3</strain>
    </source>
</reference>
<dbReference type="KEGG" id="pgr:PGTG_13045"/>
<dbReference type="VEuPathDB" id="FungiDB:PGTG_13045"/>
<sequence>MSMMNPFQKIFITFALAGLIIGLLSGQAAAREVQCDYHFAPLDGVNTGKGSCISSANTAQDNYCSLDYCGVRATPTTYTHCELQPSSSKGNNVQYIQCEGIPKVFVQQYFRYTTYVSAQDKFNGKFYKCYYQPPQNTYYISCTKCP</sequence>
<evidence type="ECO:0000256" key="1">
    <source>
        <dbReference type="SAM" id="SignalP"/>
    </source>
</evidence>
<name>E3KQT8_PUCGT</name>
<evidence type="ECO:0000313" key="2">
    <source>
        <dbReference type="EMBL" id="EFP86663.2"/>
    </source>
</evidence>
<dbReference type="AlphaFoldDB" id="E3KQT8"/>
<evidence type="ECO:0000313" key="3">
    <source>
        <dbReference type="Proteomes" id="UP000008783"/>
    </source>
</evidence>
<dbReference type="InParanoid" id="E3KQT8"/>
<keyword evidence="1" id="KW-0732">Signal</keyword>
<dbReference type="Proteomes" id="UP000008783">
    <property type="component" value="Unassembled WGS sequence"/>
</dbReference>
<dbReference type="GeneID" id="10540925"/>
<dbReference type="EMBL" id="DS178301">
    <property type="protein sequence ID" value="EFP86663.2"/>
    <property type="molecule type" value="Genomic_DNA"/>
</dbReference>
<protein>
    <recommendedName>
        <fullName evidence="4">Secreted protein</fullName>
    </recommendedName>
</protein>
<accession>E3KQT8</accession>
<gene>
    <name evidence="2" type="ORF">PGTG_13045</name>
</gene>
<reference evidence="3" key="2">
    <citation type="journal article" date="2011" name="Proc. Natl. Acad. Sci. U.S.A.">
        <title>Obligate biotrophy features unraveled by the genomic analysis of rust fungi.</title>
        <authorList>
            <person name="Duplessis S."/>
            <person name="Cuomo C.A."/>
            <person name="Lin Y.-C."/>
            <person name="Aerts A."/>
            <person name="Tisserant E."/>
            <person name="Veneault-Fourrey C."/>
            <person name="Joly D.L."/>
            <person name="Hacquard S."/>
            <person name="Amselem J."/>
            <person name="Cantarel B.L."/>
            <person name="Chiu R."/>
            <person name="Coutinho P.M."/>
            <person name="Feau N."/>
            <person name="Field M."/>
            <person name="Frey P."/>
            <person name="Gelhaye E."/>
            <person name="Goldberg J."/>
            <person name="Grabherr M.G."/>
            <person name="Kodira C.D."/>
            <person name="Kohler A."/>
            <person name="Kuees U."/>
            <person name="Lindquist E.A."/>
            <person name="Lucas S.M."/>
            <person name="Mago R."/>
            <person name="Mauceli E."/>
            <person name="Morin E."/>
            <person name="Murat C."/>
            <person name="Pangilinan J.L."/>
            <person name="Park R."/>
            <person name="Pearson M."/>
            <person name="Quesneville H."/>
            <person name="Rouhier N."/>
            <person name="Sakthikumar S."/>
            <person name="Salamov A.A."/>
            <person name="Schmutz J."/>
            <person name="Selles B."/>
            <person name="Shapiro H."/>
            <person name="Tanguay P."/>
            <person name="Tuskan G.A."/>
            <person name="Henrissat B."/>
            <person name="Van de Peer Y."/>
            <person name="Rouze P."/>
            <person name="Ellis J.G."/>
            <person name="Dodds P.N."/>
            <person name="Schein J.E."/>
            <person name="Zhong S."/>
            <person name="Hamelin R.C."/>
            <person name="Grigoriev I.V."/>
            <person name="Szabo L.J."/>
            <person name="Martin F."/>
        </authorList>
    </citation>
    <scope>NUCLEOTIDE SEQUENCE [LARGE SCALE GENOMIC DNA]</scope>
    <source>
        <strain evidence="3">CRL 75-36-700-3 / race SCCL</strain>
    </source>
</reference>
<feature type="chain" id="PRO_5003174077" description="Secreted protein" evidence="1">
    <location>
        <begin position="31"/>
        <end position="146"/>
    </location>
</feature>
<evidence type="ECO:0008006" key="4">
    <source>
        <dbReference type="Google" id="ProtNLM"/>
    </source>
</evidence>
<proteinExistence type="predicted"/>
<organism evidence="2 3">
    <name type="scientific">Puccinia graminis f. sp. tritici (strain CRL 75-36-700-3 / race SCCL)</name>
    <name type="common">Black stem rust fungus</name>
    <dbReference type="NCBI Taxonomy" id="418459"/>
    <lineage>
        <taxon>Eukaryota</taxon>
        <taxon>Fungi</taxon>
        <taxon>Dikarya</taxon>
        <taxon>Basidiomycota</taxon>
        <taxon>Pucciniomycotina</taxon>
        <taxon>Pucciniomycetes</taxon>
        <taxon>Pucciniales</taxon>
        <taxon>Pucciniaceae</taxon>
        <taxon>Puccinia</taxon>
    </lineage>
</organism>
<keyword evidence="3" id="KW-1185">Reference proteome</keyword>
<feature type="signal peptide" evidence="1">
    <location>
        <begin position="1"/>
        <end position="30"/>
    </location>
</feature>
<dbReference type="HOGENOM" id="CLU_092137_0_0_1"/>
<dbReference type="RefSeq" id="XP_003331082.2">
    <property type="nucleotide sequence ID" value="XM_003331034.2"/>
</dbReference>
<dbReference type="OrthoDB" id="10291462at2759"/>